<comment type="caution">
    <text evidence="2">The sequence shown here is derived from an EMBL/GenBank/DDBJ whole genome shotgun (WGS) entry which is preliminary data.</text>
</comment>
<dbReference type="EMBL" id="PGCJ01000352">
    <property type="protein sequence ID" value="PLW31301.1"/>
    <property type="molecule type" value="Genomic_DNA"/>
</dbReference>
<organism evidence="2 3">
    <name type="scientific">Puccinia coronata f. sp. avenae</name>
    <dbReference type="NCBI Taxonomy" id="200324"/>
    <lineage>
        <taxon>Eukaryota</taxon>
        <taxon>Fungi</taxon>
        <taxon>Dikarya</taxon>
        <taxon>Basidiomycota</taxon>
        <taxon>Pucciniomycotina</taxon>
        <taxon>Pucciniomycetes</taxon>
        <taxon>Pucciniales</taxon>
        <taxon>Pucciniaceae</taxon>
        <taxon>Puccinia</taxon>
    </lineage>
</organism>
<feature type="region of interest" description="Disordered" evidence="1">
    <location>
        <begin position="15"/>
        <end position="34"/>
    </location>
</feature>
<keyword evidence="3" id="KW-1185">Reference proteome</keyword>
<evidence type="ECO:0000313" key="3">
    <source>
        <dbReference type="Proteomes" id="UP000235388"/>
    </source>
</evidence>
<protein>
    <submittedName>
        <fullName evidence="2">Uncharacterized protein</fullName>
    </submittedName>
</protein>
<evidence type="ECO:0000256" key="1">
    <source>
        <dbReference type="SAM" id="MobiDB-lite"/>
    </source>
</evidence>
<gene>
    <name evidence="2" type="ORF">PCANC_25138</name>
</gene>
<dbReference type="Proteomes" id="UP000235388">
    <property type="component" value="Unassembled WGS sequence"/>
</dbReference>
<dbReference type="AlphaFoldDB" id="A0A2N5U0M5"/>
<name>A0A2N5U0M5_9BASI</name>
<proteinExistence type="predicted"/>
<reference evidence="2 3" key="1">
    <citation type="submission" date="2017-11" db="EMBL/GenBank/DDBJ databases">
        <title>De novo assembly and phasing of dikaryotic genomes from two isolates of Puccinia coronata f. sp. avenae, the causal agent of oat crown rust.</title>
        <authorList>
            <person name="Miller M.E."/>
            <person name="Zhang Y."/>
            <person name="Omidvar V."/>
            <person name="Sperschneider J."/>
            <person name="Schwessinger B."/>
            <person name="Raley C."/>
            <person name="Palmer J.M."/>
            <person name="Garnica D."/>
            <person name="Upadhyaya N."/>
            <person name="Rathjen J."/>
            <person name="Taylor J.M."/>
            <person name="Park R.F."/>
            <person name="Dodds P.N."/>
            <person name="Hirsch C.D."/>
            <person name="Kianian S.F."/>
            <person name="Figueroa M."/>
        </authorList>
    </citation>
    <scope>NUCLEOTIDE SEQUENCE [LARGE SCALE GENOMIC DNA]</scope>
    <source>
        <strain evidence="2">12NC29</strain>
    </source>
</reference>
<sequence length="83" mass="8677">MAAFDKNLDAAIRARFSGSESPQVPSTSNQAHLNSQSTVAMTHDEKMIAALVQNVVPVFKSEASAIPMQTDQAGGNTANASTN</sequence>
<feature type="compositionally biased region" description="Polar residues" evidence="1">
    <location>
        <begin position="18"/>
        <end position="34"/>
    </location>
</feature>
<accession>A0A2N5U0M5</accession>
<evidence type="ECO:0000313" key="2">
    <source>
        <dbReference type="EMBL" id="PLW31301.1"/>
    </source>
</evidence>